<dbReference type="Proteomes" id="UP000661507">
    <property type="component" value="Unassembled WGS sequence"/>
</dbReference>
<reference evidence="1" key="1">
    <citation type="journal article" date="2014" name="Int. J. Syst. Evol. Microbiol.">
        <title>Complete genome sequence of Corynebacterium casei LMG S-19264T (=DSM 44701T), isolated from a smear-ripened cheese.</title>
        <authorList>
            <consortium name="US DOE Joint Genome Institute (JGI-PGF)"/>
            <person name="Walter F."/>
            <person name="Albersmeier A."/>
            <person name="Kalinowski J."/>
            <person name="Ruckert C."/>
        </authorList>
    </citation>
    <scope>NUCLEOTIDE SEQUENCE</scope>
    <source>
        <strain evidence="1">CGMCC 1.3617</strain>
    </source>
</reference>
<gene>
    <name evidence="1" type="ORF">GCM10011320_35790</name>
</gene>
<accession>A0A917NSQ8</accession>
<evidence type="ECO:0000313" key="1">
    <source>
        <dbReference type="EMBL" id="GGJ25259.1"/>
    </source>
</evidence>
<reference evidence="1" key="2">
    <citation type="submission" date="2020-09" db="EMBL/GenBank/DDBJ databases">
        <authorList>
            <person name="Sun Q."/>
            <person name="Zhou Y."/>
        </authorList>
    </citation>
    <scope>NUCLEOTIDE SEQUENCE</scope>
    <source>
        <strain evidence="1">CGMCC 1.3617</strain>
    </source>
</reference>
<dbReference type="EMBL" id="BMKW01000008">
    <property type="protein sequence ID" value="GGJ25259.1"/>
    <property type="molecule type" value="Genomic_DNA"/>
</dbReference>
<comment type="caution">
    <text evidence="1">The sequence shown here is derived from an EMBL/GenBank/DDBJ whole genome shotgun (WGS) entry which is preliminary data.</text>
</comment>
<name>A0A917NSQ8_9PROT</name>
<proteinExistence type="predicted"/>
<organism evidence="1 2">
    <name type="scientific">Neoroseomonas lacus</name>
    <dbReference type="NCBI Taxonomy" id="287609"/>
    <lineage>
        <taxon>Bacteria</taxon>
        <taxon>Pseudomonadati</taxon>
        <taxon>Pseudomonadota</taxon>
        <taxon>Alphaproteobacteria</taxon>
        <taxon>Acetobacterales</taxon>
        <taxon>Acetobacteraceae</taxon>
        <taxon>Neoroseomonas</taxon>
    </lineage>
</organism>
<sequence>MSIEADAVSALLGEAPWSIDAVVQAHFGDFRALDYLMRKHPGYAVQQGLADLRAAARLLREEVADFIAVAARLGHVLPRPETFRPAGRAMLEREEWEAKKCLHRVAVAASTLVDMSRVMRTNMAKAGTDITREYAAELARSLDKEQHDFVIALRNVASHARLLEPSWSIRYDASGTAVSIMLAAEDYIDPKRWTSGAIAYARTHTKVDLVALLASYERAAAEFNQWLIRHVEISRLPMLENYRECDAARRRVSARSHYGLLMQAAEQRRIDPYAVLPNFLSDEEIARVHAQRRGSAQQIDLIITLADKHDAVDDDLRHRITAIFAAHLAGEAGS</sequence>
<keyword evidence="2" id="KW-1185">Reference proteome</keyword>
<dbReference type="RefSeq" id="WP_188969051.1">
    <property type="nucleotide sequence ID" value="NZ_BMKW01000008.1"/>
</dbReference>
<dbReference type="AlphaFoldDB" id="A0A917NSQ8"/>
<evidence type="ECO:0000313" key="2">
    <source>
        <dbReference type="Proteomes" id="UP000661507"/>
    </source>
</evidence>
<protein>
    <submittedName>
        <fullName evidence="1">Uncharacterized protein</fullName>
    </submittedName>
</protein>